<organism evidence="1 2">
    <name type="scientific">Novosphingobium beihaiensis</name>
    <dbReference type="NCBI Taxonomy" id="2930389"/>
    <lineage>
        <taxon>Bacteria</taxon>
        <taxon>Pseudomonadati</taxon>
        <taxon>Pseudomonadota</taxon>
        <taxon>Alphaproteobacteria</taxon>
        <taxon>Sphingomonadales</taxon>
        <taxon>Sphingomonadaceae</taxon>
        <taxon>Novosphingobium</taxon>
    </lineage>
</organism>
<accession>A0ABT0BQC9</accession>
<evidence type="ECO:0008006" key="3">
    <source>
        <dbReference type="Google" id="ProtNLM"/>
    </source>
</evidence>
<gene>
    <name evidence="1" type="ORF">MTR66_10640</name>
</gene>
<reference evidence="1 2" key="1">
    <citation type="submission" date="2022-04" db="EMBL/GenBank/DDBJ databases">
        <title>Identification of a novel bacterium isolated from mangrove sediments.</title>
        <authorList>
            <person name="Pan X."/>
        </authorList>
    </citation>
    <scope>NUCLEOTIDE SEQUENCE [LARGE SCALE GENOMIC DNA]</scope>
    <source>
        <strain evidence="1 2">B2638</strain>
    </source>
</reference>
<keyword evidence="2" id="KW-1185">Reference proteome</keyword>
<sequence>MFWETMLKRGTVPFAIAAIGALAVPAFGHGLGMLDQLETGAWELRERGQGGEVHRLCLDNGRKLIQLRHQGMACSHVVVDDKPDEVTVQYTCKGRGYGRTHIRRESSGLVQIDSQGIVNGLPFSFSAEGRKVGKCGN</sequence>
<protein>
    <recommendedName>
        <fullName evidence="3">DUF3617 family protein</fullName>
    </recommendedName>
</protein>
<dbReference type="RefSeq" id="WP_243920747.1">
    <property type="nucleotide sequence ID" value="NZ_JALHLG010000012.1"/>
</dbReference>
<dbReference type="EMBL" id="JALHLG010000012">
    <property type="protein sequence ID" value="MCJ2187265.1"/>
    <property type="molecule type" value="Genomic_DNA"/>
</dbReference>
<evidence type="ECO:0000313" key="1">
    <source>
        <dbReference type="EMBL" id="MCJ2187265.1"/>
    </source>
</evidence>
<proteinExistence type="predicted"/>
<dbReference type="Proteomes" id="UP001202281">
    <property type="component" value="Unassembled WGS sequence"/>
</dbReference>
<comment type="caution">
    <text evidence="1">The sequence shown here is derived from an EMBL/GenBank/DDBJ whole genome shotgun (WGS) entry which is preliminary data.</text>
</comment>
<evidence type="ECO:0000313" key="2">
    <source>
        <dbReference type="Proteomes" id="UP001202281"/>
    </source>
</evidence>
<name>A0ABT0BQC9_9SPHN</name>